<proteinExistence type="predicted"/>
<reference evidence="4" key="1">
    <citation type="journal article" date="2020" name="J. Eukaryot. Microbiol.">
        <title>De novo Sequencing, Assembly and Annotation of the Transcriptome for the Free-Living Testate Amoeba Arcella intermedia.</title>
        <authorList>
            <person name="Ribeiro G.M."/>
            <person name="Porfirio-Sousa A.L."/>
            <person name="Maurer-Alcala X.X."/>
            <person name="Katz L.A."/>
            <person name="Lahr D.J.G."/>
        </authorList>
    </citation>
    <scope>NUCLEOTIDE SEQUENCE</scope>
</reference>
<dbReference type="InterPro" id="IPR023578">
    <property type="entry name" value="Ras_GEF_dom_sf"/>
</dbReference>
<dbReference type="InterPro" id="IPR008937">
    <property type="entry name" value="Ras-like_GEF"/>
</dbReference>
<protein>
    <recommendedName>
        <fullName evidence="3">Ras-GEF domain-containing protein</fullName>
    </recommendedName>
</protein>
<dbReference type="EMBL" id="GIBP01006527">
    <property type="protein sequence ID" value="NDV35496.1"/>
    <property type="molecule type" value="Transcribed_RNA"/>
</dbReference>
<sequence length="257" mass="29345">MLNPSPPTGISSTSPKSVVDFHSSTFARQLSYFEMLLFKSVPISELNYWVKGEKDEKKCPNLNILTQFVNKVTRWVSSEVVSSSNLKHRQTIIKHFITILQHCYELKNFTGVLEILMGLKHFSITRLKASWNLPEKYTTIFQQIAPLGVPENNWRVLRKHISDALGTQFGCVPYIGLFLSDLTFIKDGGGGKLENGHIGWDKNMKLYSTLHTIEALQAGDIVDVQPDPYYQFYFCSELNPLDEPEIIKRSKSFEPPQ</sequence>
<dbReference type="Gene3D" id="1.10.840.10">
    <property type="entry name" value="Ras guanine-nucleotide exchange factors catalytic domain"/>
    <property type="match status" value="1"/>
</dbReference>
<dbReference type="GO" id="GO:0005085">
    <property type="term" value="F:guanyl-nucleotide exchange factor activity"/>
    <property type="evidence" value="ECO:0007669"/>
    <property type="project" value="UniProtKB-KW"/>
</dbReference>
<dbReference type="AlphaFoldDB" id="A0A6B2LEN8"/>
<organism evidence="4">
    <name type="scientific">Arcella intermedia</name>
    <dbReference type="NCBI Taxonomy" id="1963864"/>
    <lineage>
        <taxon>Eukaryota</taxon>
        <taxon>Amoebozoa</taxon>
        <taxon>Tubulinea</taxon>
        <taxon>Elardia</taxon>
        <taxon>Arcellinida</taxon>
        <taxon>Sphaerothecina</taxon>
        <taxon>Arcellidae</taxon>
        <taxon>Arcella</taxon>
    </lineage>
</organism>
<name>A0A6B2LEN8_9EUKA</name>
<evidence type="ECO:0000256" key="2">
    <source>
        <dbReference type="PROSITE-ProRule" id="PRU00168"/>
    </source>
</evidence>
<evidence type="ECO:0000256" key="1">
    <source>
        <dbReference type="ARBA" id="ARBA00022658"/>
    </source>
</evidence>
<evidence type="ECO:0000259" key="3">
    <source>
        <dbReference type="PROSITE" id="PS50009"/>
    </source>
</evidence>
<dbReference type="PANTHER" id="PTHR23113:SF363">
    <property type="entry name" value="PROTEIN SON OF SEVENLESS"/>
    <property type="match status" value="1"/>
</dbReference>
<accession>A0A6B2LEN8</accession>
<dbReference type="SUPFAM" id="SSF48366">
    <property type="entry name" value="Ras GEF"/>
    <property type="match status" value="1"/>
</dbReference>
<dbReference type="InterPro" id="IPR001895">
    <property type="entry name" value="RASGEF_cat_dom"/>
</dbReference>
<dbReference type="InterPro" id="IPR036964">
    <property type="entry name" value="RASGEF_cat_dom_sf"/>
</dbReference>
<evidence type="ECO:0000313" key="4">
    <source>
        <dbReference type="EMBL" id="NDV35496.1"/>
    </source>
</evidence>
<keyword evidence="1 2" id="KW-0344">Guanine-nucleotide releasing factor</keyword>
<dbReference type="PROSITE" id="PS50009">
    <property type="entry name" value="RASGEF_CAT"/>
    <property type="match status" value="1"/>
</dbReference>
<dbReference type="Pfam" id="PF00617">
    <property type="entry name" value="RasGEF"/>
    <property type="match status" value="1"/>
</dbReference>
<feature type="domain" description="Ras-GEF" evidence="3">
    <location>
        <begin position="22"/>
        <end position="256"/>
    </location>
</feature>
<dbReference type="GO" id="GO:0007265">
    <property type="term" value="P:Ras protein signal transduction"/>
    <property type="evidence" value="ECO:0007669"/>
    <property type="project" value="TreeGrafter"/>
</dbReference>
<dbReference type="SMART" id="SM00147">
    <property type="entry name" value="RasGEF"/>
    <property type="match status" value="1"/>
</dbReference>
<dbReference type="PANTHER" id="PTHR23113">
    <property type="entry name" value="GUANINE NUCLEOTIDE EXCHANGE FACTOR"/>
    <property type="match status" value="1"/>
</dbReference>
<dbReference type="GO" id="GO:0005886">
    <property type="term" value="C:plasma membrane"/>
    <property type="evidence" value="ECO:0007669"/>
    <property type="project" value="TreeGrafter"/>
</dbReference>